<dbReference type="EMBL" id="JANPWB010000012">
    <property type="protein sequence ID" value="KAJ1119158.1"/>
    <property type="molecule type" value="Genomic_DNA"/>
</dbReference>
<accession>A0AAV7P0L2</accession>
<organism evidence="2 3">
    <name type="scientific">Pleurodeles waltl</name>
    <name type="common">Iberian ribbed newt</name>
    <dbReference type="NCBI Taxonomy" id="8319"/>
    <lineage>
        <taxon>Eukaryota</taxon>
        <taxon>Metazoa</taxon>
        <taxon>Chordata</taxon>
        <taxon>Craniata</taxon>
        <taxon>Vertebrata</taxon>
        <taxon>Euteleostomi</taxon>
        <taxon>Amphibia</taxon>
        <taxon>Batrachia</taxon>
        <taxon>Caudata</taxon>
        <taxon>Salamandroidea</taxon>
        <taxon>Salamandridae</taxon>
        <taxon>Pleurodelinae</taxon>
        <taxon>Pleurodeles</taxon>
    </lineage>
</organism>
<keyword evidence="3" id="KW-1185">Reference proteome</keyword>
<name>A0AAV7P0L2_PLEWA</name>
<feature type="region of interest" description="Disordered" evidence="1">
    <location>
        <begin position="71"/>
        <end position="91"/>
    </location>
</feature>
<comment type="caution">
    <text evidence="2">The sequence shown here is derived from an EMBL/GenBank/DDBJ whole genome shotgun (WGS) entry which is preliminary data.</text>
</comment>
<reference evidence="2" key="1">
    <citation type="journal article" date="2022" name="bioRxiv">
        <title>Sequencing and chromosome-scale assembly of the giantPleurodeles waltlgenome.</title>
        <authorList>
            <person name="Brown T."/>
            <person name="Elewa A."/>
            <person name="Iarovenko S."/>
            <person name="Subramanian E."/>
            <person name="Araus A.J."/>
            <person name="Petzold A."/>
            <person name="Susuki M."/>
            <person name="Suzuki K.-i.T."/>
            <person name="Hayashi T."/>
            <person name="Toyoda A."/>
            <person name="Oliveira C."/>
            <person name="Osipova E."/>
            <person name="Leigh N.D."/>
            <person name="Simon A."/>
            <person name="Yun M.H."/>
        </authorList>
    </citation>
    <scope>NUCLEOTIDE SEQUENCE</scope>
    <source>
        <strain evidence="2">20211129_DDA</strain>
        <tissue evidence="2">Liver</tissue>
    </source>
</reference>
<sequence>MRHQSRGLAPRVMGAVLADLRGRGLAVEENGRLRKDLRAPGRSGWQTEGLPPAILTPSVASRLAEVGASGGAKLWDKSGGRHARRRESKCGLRASAEPLTKVRCHTGPGRVAREAPGSALFRLGSPGAGAPHCPLMRMKGEGTPRRMDH</sequence>
<gene>
    <name evidence="2" type="ORF">NDU88_007344</name>
</gene>
<evidence type="ECO:0000313" key="2">
    <source>
        <dbReference type="EMBL" id="KAJ1119158.1"/>
    </source>
</evidence>
<proteinExistence type="predicted"/>
<evidence type="ECO:0000313" key="3">
    <source>
        <dbReference type="Proteomes" id="UP001066276"/>
    </source>
</evidence>
<protein>
    <submittedName>
        <fullName evidence="2">Uncharacterized protein</fullName>
    </submittedName>
</protein>
<dbReference type="AlphaFoldDB" id="A0AAV7P0L2"/>
<evidence type="ECO:0000256" key="1">
    <source>
        <dbReference type="SAM" id="MobiDB-lite"/>
    </source>
</evidence>
<dbReference type="Proteomes" id="UP001066276">
    <property type="component" value="Chromosome 8"/>
</dbReference>